<name>A0A0C2TWF2_AMAMK</name>
<organism evidence="1 2">
    <name type="scientific">Amanita muscaria (strain Koide BX008)</name>
    <dbReference type="NCBI Taxonomy" id="946122"/>
    <lineage>
        <taxon>Eukaryota</taxon>
        <taxon>Fungi</taxon>
        <taxon>Dikarya</taxon>
        <taxon>Basidiomycota</taxon>
        <taxon>Agaricomycotina</taxon>
        <taxon>Agaricomycetes</taxon>
        <taxon>Agaricomycetidae</taxon>
        <taxon>Agaricales</taxon>
        <taxon>Pluteineae</taxon>
        <taxon>Amanitaceae</taxon>
        <taxon>Amanita</taxon>
    </lineage>
</organism>
<reference evidence="1 2" key="1">
    <citation type="submission" date="2014-04" db="EMBL/GenBank/DDBJ databases">
        <title>Evolutionary Origins and Diversification of the Mycorrhizal Mutualists.</title>
        <authorList>
            <consortium name="DOE Joint Genome Institute"/>
            <consortium name="Mycorrhizal Genomics Consortium"/>
            <person name="Kohler A."/>
            <person name="Kuo A."/>
            <person name="Nagy L.G."/>
            <person name="Floudas D."/>
            <person name="Copeland A."/>
            <person name="Barry K.W."/>
            <person name="Cichocki N."/>
            <person name="Veneault-Fourrey C."/>
            <person name="LaButti K."/>
            <person name="Lindquist E.A."/>
            <person name="Lipzen A."/>
            <person name="Lundell T."/>
            <person name="Morin E."/>
            <person name="Murat C."/>
            <person name="Riley R."/>
            <person name="Ohm R."/>
            <person name="Sun H."/>
            <person name="Tunlid A."/>
            <person name="Henrissat B."/>
            <person name="Grigoriev I.V."/>
            <person name="Hibbett D.S."/>
            <person name="Martin F."/>
        </authorList>
    </citation>
    <scope>NUCLEOTIDE SEQUENCE [LARGE SCALE GENOMIC DNA]</scope>
    <source>
        <strain evidence="1 2">Koide BX008</strain>
    </source>
</reference>
<sequence>MDRIFELAFNMNQTSSFIVERVKTILRPLARFINTIDALCIQSAPFLFSPFDTLPLIIPFTIVRFTDNSTV</sequence>
<dbReference type="AlphaFoldDB" id="A0A0C2TWF2"/>
<evidence type="ECO:0000313" key="1">
    <source>
        <dbReference type="EMBL" id="KIL71784.1"/>
    </source>
</evidence>
<protein>
    <submittedName>
        <fullName evidence="1">Uncharacterized protein</fullName>
    </submittedName>
</protein>
<keyword evidence="2" id="KW-1185">Reference proteome</keyword>
<accession>A0A0C2TWF2</accession>
<gene>
    <name evidence="1" type="ORF">M378DRAFT_246440</name>
</gene>
<proteinExistence type="predicted"/>
<dbReference type="InParanoid" id="A0A0C2TWF2"/>
<evidence type="ECO:0000313" key="2">
    <source>
        <dbReference type="Proteomes" id="UP000054549"/>
    </source>
</evidence>
<dbReference type="HOGENOM" id="CLU_202711_0_0_1"/>
<dbReference type="Proteomes" id="UP000054549">
    <property type="component" value="Unassembled WGS sequence"/>
</dbReference>
<dbReference type="EMBL" id="KN818222">
    <property type="protein sequence ID" value="KIL71784.1"/>
    <property type="molecule type" value="Genomic_DNA"/>
</dbReference>